<accession>A0A1F6W6J1</accession>
<proteinExistence type="predicted"/>
<gene>
    <name evidence="1" type="ORF">A3D42_01995</name>
</gene>
<organism evidence="1 2">
    <name type="scientific">Candidatus Nomurabacteria bacterium RIFCSPHIGHO2_02_FULL_41_18</name>
    <dbReference type="NCBI Taxonomy" id="1801754"/>
    <lineage>
        <taxon>Bacteria</taxon>
        <taxon>Candidatus Nomuraibacteriota</taxon>
    </lineage>
</organism>
<dbReference type="Proteomes" id="UP000177777">
    <property type="component" value="Unassembled WGS sequence"/>
</dbReference>
<protein>
    <submittedName>
        <fullName evidence="1">Uncharacterized protein</fullName>
    </submittedName>
</protein>
<dbReference type="AlphaFoldDB" id="A0A1F6W6J1"/>
<comment type="caution">
    <text evidence="1">The sequence shown here is derived from an EMBL/GenBank/DDBJ whole genome shotgun (WGS) entry which is preliminary data.</text>
</comment>
<dbReference type="STRING" id="1801754.A3D42_01995"/>
<evidence type="ECO:0000313" key="1">
    <source>
        <dbReference type="EMBL" id="OGI77305.1"/>
    </source>
</evidence>
<dbReference type="EMBL" id="MFUE01000015">
    <property type="protein sequence ID" value="OGI77305.1"/>
    <property type="molecule type" value="Genomic_DNA"/>
</dbReference>
<name>A0A1F6W6J1_9BACT</name>
<evidence type="ECO:0000313" key="2">
    <source>
        <dbReference type="Proteomes" id="UP000177777"/>
    </source>
</evidence>
<reference evidence="1 2" key="1">
    <citation type="journal article" date="2016" name="Nat. Commun.">
        <title>Thousands of microbial genomes shed light on interconnected biogeochemical processes in an aquifer system.</title>
        <authorList>
            <person name="Anantharaman K."/>
            <person name="Brown C.T."/>
            <person name="Hug L.A."/>
            <person name="Sharon I."/>
            <person name="Castelle C.J."/>
            <person name="Probst A.J."/>
            <person name="Thomas B.C."/>
            <person name="Singh A."/>
            <person name="Wilkins M.J."/>
            <person name="Karaoz U."/>
            <person name="Brodie E.L."/>
            <person name="Williams K.H."/>
            <person name="Hubbard S.S."/>
            <person name="Banfield J.F."/>
        </authorList>
    </citation>
    <scope>NUCLEOTIDE SEQUENCE [LARGE SCALE GENOMIC DNA]</scope>
</reference>
<sequence>MKPEDFRKPNRELPIRIKRGNEYVDLNALNPKEITDDEFREWFKFYIKSRYDIEPETSLDTTDVSTTSARQTLIDFLFFKK</sequence>